<organism evidence="7">
    <name type="scientific">Acidithiobacillus ferrianus</name>
    <dbReference type="NCBI Taxonomy" id="2678518"/>
    <lineage>
        <taxon>Bacteria</taxon>
        <taxon>Pseudomonadati</taxon>
        <taxon>Pseudomonadota</taxon>
        <taxon>Acidithiobacillia</taxon>
        <taxon>Acidithiobacillales</taxon>
        <taxon>Acidithiobacillaceae</taxon>
        <taxon>Acidithiobacillus</taxon>
    </lineage>
</organism>
<name>A0A845UA59_9PROT</name>
<dbReference type="Pfam" id="PF02814">
    <property type="entry name" value="UreE_N"/>
    <property type="match status" value="1"/>
</dbReference>
<dbReference type="GO" id="GO:0016151">
    <property type="term" value="F:nickel cation binding"/>
    <property type="evidence" value="ECO:0007669"/>
    <property type="project" value="UniProtKB-UniRule"/>
</dbReference>
<evidence type="ECO:0000256" key="5">
    <source>
        <dbReference type="HAMAP-Rule" id="MF_00822"/>
    </source>
</evidence>
<comment type="function">
    <text evidence="5">Involved in urease metallocenter assembly. Binds nickel. Probably functions as a nickel donor during metallocenter assembly.</text>
</comment>
<dbReference type="GO" id="GO:0006457">
    <property type="term" value="P:protein folding"/>
    <property type="evidence" value="ECO:0007669"/>
    <property type="project" value="InterPro"/>
</dbReference>
<dbReference type="GO" id="GO:0051082">
    <property type="term" value="F:unfolded protein binding"/>
    <property type="evidence" value="ECO:0007669"/>
    <property type="project" value="UniProtKB-UniRule"/>
</dbReference>
<evidence type="ECO:0000256" key="1">
    <source>
        <dbReference type="ARBA" id="ARBA00004496"/>
    </source>
</evidence>
<comment type="similarity">
    <text evidence="5">Belongs to the UreE family.</text>
</comment>
<gene>
    <name evidence="5 7" type="primary">ureE</name>
    <name evidence="7" type="ORF">GL267_08335</name>
</gene>
<sequence>MVILTTRAEPGSSDARSLIDLSMTAEQREKARQLVEMADGHTLRLHLPRGSVLRPGDVLLSDTGEPVARIRAEPEPVYTLRADDPFALLRAAYHLGNRHVAMELAPDYLRIKPDHVLAHLIGHLGGLRIIDESAAFVPEKGAYMAHHYAH</sequence>
<accession>A0A845UA59</accession>
<dbReference type="Pfam" id="PF05194">
    <property type="entry name" value="UreE_C"/>
    <property type="match status" value="1"/>
</dbReference>
<evidence type="ECO:0000256" key="4">
    <source>
        <dbReference type="ARBA" id="ARBA00023186"/>
    </source>
</evidence>
<dbReference type="SMART" id="SM00988">
    <property type="entry name" value="UreE_N"/>
    <property type="match status" value="1"/>
</dbReference>
<protein>
    <recommendedName>
        <fullName evidence="5">Urease accessory protein UreE</fullName>
    </recommendedName>
</protein>
<comment type="subcellular location">
    <subcellularLocation>
        <location evidence="1 5">Cytoplasm</location>
    </subcellularLocation>
</comment>
<proteinExistence type="inferred from homology"/>
<dbReference type="AlphaFoldDB" id="A0A845UA59"/>
<feature type="domain" description="UreE urease accessory N-terminal" evidence="6">
    <location>
        <begin position="1"/>
        <end position="67"/>
    </location>
</feature>
<dbReference type="Gene3D" id="2.60.260.20">
    <property type="entry name" value="Urease metallochaperone UreE, N-terminal domain"/>
    <property type="match status" value="1"/>
</dbReference>
<dbReference type="Gene3D" id="3.30.70.790">
    <property type="entry name" value="UreE, C-terminal domain"/>
    <property type="match status" value="1"/>
</dbReference>
<comment type="caution">
    <text evidence="7">The sequence shown here is derived from an EMBL/GenBank/DDBJ whole genome shotgun (WGS) entry which is preliminary data.</text>
</comment>
<dbReference type="SUPFAM" id="SSF69287">
    <property type="entry name" value="Urease metallochaperone UreE, N-terminal domain"/>
    <property type="match status" value="1"/>
</dbReference>
<dbReference type="EMBL" id="WNJL01000034">
    <property type="protein sequence ID" value="NDU42647.1"/>
    <property type="molecule type" value="Genomic_DNA"/>
</dbReference>
<evidence type="ECO:0000256" key="2">
    <source>
        <dbReference type="ARBA" id="ARBA00022490"/>
    </source>
</evidence>
<dbReference type="GO" id="GO:0065003">
    <property type="term" value="P:protein-containing complex assembly"/>
    <property type="evidence" value="ECO:0007669"/>
    <property type="project" value="InterPro"/>
</dbReference>
<dbReference type="HAMAP" id="MF_00822">
    <property type="entry name" value="UreE"/>
    <property type="match status" value="1"/>
</dbReference>
<keyword evidence="3 5" id="KW-0533">Nickel</keyword>
<dbReference type="GO" id="GO:0005737">
    <property type="term" value="C:cytoplasm"/>
    <property type="evidence" value="ECO:0007669"/>
    <property type="project" value="UniProtKB-SubCell"/>
</dbReference>
<dbReference type="RefSeq" id="WP_163097891.1">
    <property type="nucleotide sequence ID" value="NZ_CP127523.1"/>
</dbReference>
<dbReference type="GO" id="GO:0019627">
    <property type="term" value="P:urea metabolic process"/>
    <property type="evidence" value="ECO:0007669"/>
    <property type="project" value="InterPro"/>
</dbReference>
<dbReference type="InterPro" id="IPR007864">
    <property type="entry name" value="UreE_C_dom"/>
</dbReference>
<dbReference type="NCBIfam" id="NF009751">
    <property type="entry name" value="PRK13261.1-1"/>
    <property type="match status" value="1"/>
</dbReference>
<dbReference type="InterPro" id="IPR012406">
    <property type="entry name" value="UreE"/>
</dbReference>
<keyword evidence="4 5" id="KW-0143">Chaperone</keyword>
<evidence type="ECO:0000256" key="3">
    <source>
        <dbReference type="ARBA" id="ARBA00022596"/>
    </source>
</evidence>
<dbReference type="InterPro" id="IPR036118">
    <property type="entry name" value="UreE_N_sf"/>
</dbReference>
<dbReference type="SUPFAM" id="SSF69737">
    <property type="entry name" value="Urease metallochaperone UreE, C-terminal domain"/>
    <property type="match status" value="1"/>
</dbReference>
<reference evidence="7" key="1">
    <citation type="submission" date="2019-11" db="EMBL/GenBank/DDBJ databases">
        <title>Acidithiobacillus ferrianus sp. nov.: a facultatively anaerobic and extremely acidophilic chemolithoautotroph.</title>
        <authorList>
            <person name="Norris P.R."/>
            <person name="Falagan C."/>
            <person name="Moya-Beltran A."/>
            <person name="Castro M."/>
            <person name="Quatrini R."/>
            <person name="Johnson D.B."/>
        </authorList>
    </citation>
    <scope>NUCLEOTIDE SEQUENCE [LARGE SCALE GENOMIC DNA]</scope>
    <source>
        <strain evidence="7">MG</strain>
    </source>
</reference>
<evidence type="ECO:0000313" key="7">
    <source>
        <dbReference type="EMBL" id="NDU42647.1"/>
    </source>
</evidence>
<evidence type="ECO:0000259" key="6">
    <source>
        <dbReference type="SMART" id="SM00988"/>
    </source>
</evidence>
<dbReference type="PIRSF" id="PIRSF036402">
    <property type="entry name" value="Ureas_acces_UreE"/>
    <property type="match status" value="1"/>
</dbReference>
<dbReference type="InterPro" id="IPR004029">
    <property type="entry name" value="UreE_N"/>
</dbReference>
<keyword evidence="2 5" id="KW-0963">Cytoplasm</keyword>